<sequence length="102" mass="11105">MGLAQIHGFAHQFNGSATVDSAPGRDTEVAILLPRTGAASGRNVDSRRTAAEVPRGHSETVLLVEDTASCAVLWPRLLQSWATGYWRRRMPTRGSRRSGCSR</sequence>
<organism evidence="1 2">
    <name type="scientific">Belnapia arida</name>
    <dbReference type="NCBI Taxonomy" id="2804533"/>
    <lineage>
        <taxon>Bacteria</taxon>
        <taxon>Pseudomonadati</taxon>
        <taxon>Pseudomonadota</taxon>
        <taxon>Alphaproteobacteria</taxon>
        <taxon>Acetobacterales</taxon>
        <taxon>Roseomonadaceae</taxon>
        <taxon>Belnapia</taxon>
    </lineage>
</organism>
<proteinExistence type="predicted"/>
<comment type="caution">
    <text evidence="1">The sequence shown here is derived from an EMBL/GenBank/DDBJ whole genome shotgun (WGS) entry which is preliminary data.</text>
</comment>
<evidence type="ECO:0000313" key="1">
    <source>
        <dbReference type="EMBL" id="MBL6080659.1"/>
    </source>
</evidence>
<protein>
    <submittedName>
        <fullName evidence="1">Uncharacterized protein</fullName>
    </submittedName>
</protein>
<dbReference type="InterPro" id="IPR036890">
    <property type="entry name" value="HATPase_C_sf"/>
</dbReference>
<gene>
    <name evidence="1" type="ORF">JMJ56_21815</name>
</gene>
<reference evidence="1 2" key="1">
    <citation type="submission" date="2021-01" db="EMBL/GenBank/DDBJ databases">
        <title>Belnapia mucosa sp. nov. and Belnapia arida sp. nov., isolated from the Tabernas Desert (Almeria, Spain).</title>
        <authorList>
            <person name="Molina-Menor E."/>
            <person name="Vidal-Verdu A."/>
            <person name="Calonge A."/>
            <person name="Satari L."/>
            <person name="Pereto J."/>
            <person name="Porcar M."/>
        </authorList>
    </citation>
    <scope>NUCLEOTIDE SEQUENCE [LARGE SCALE GENOMIC DNA]</scope>
    <source>
        <strain evidence="1 2">T18</strain>
    </source>
</reference>
<name>A0ABS1U7J7_9PROT</name>
<evidence type="ECO:0000313" key="2">
    <source>
        <dbReference type="Proteomes" id="UP000660885"/>
    </source>
</evidence>
<dbReference type="RefSeq" id="WP_202833893.1">
    <property type="nucleotide sequence ID" value="NZ_JAETWB010000016.1"/>
</dbReference>
<dbReference type="SUPFAM" id="SSF55874">
    <property type="entry name" value="ATPase domain of HSP90 chaperone/DNA topoisomerase II/histidine kinase"/>
    <property type="match status" value="1"/>
</dbReference>
<accession>A0ABS1U7J7</accession>
<dbReference type="EMBL" id="JAETWB010000016">
    <property type="protein sequence ID" value="MBL6080659.1"/>
    <property type="molecule type" value="Genomic_DNA"/>
</dbReference>
<keyword evidence="2" id="KW-1185">Reference proteome</keyword>
<dbReference type="Proteomes" id="UP000660885">
    <property type="component" value="Unassembled WGS sequence"/>
</dbReference>